<dbReference type="EMBL" id="KV921418">
    <property type="protein sequence ID" value="ORE15566.1"/>
    <property type="molecule type" value="Genomic_DNA"/>
</dbReference>
<dbReference type="Gene3D" id="3.80.10.10">
    <property type="entry name" value="Ribonuclease Inhibitor"/>
    <property type="match status" value="1"/>
</dbReference>
<evidence type="ECO:0000313" key="2">
    <source>
        <dbReference type="Proteomes" id="UP000242381"/>
    </source>
</evidence>
<dbReference type="VEuPathDB" id="FungiDB:BCV72DRAFT_337514"/>
<name>A0A1X0RU59_RHIZD</name>
<dbReference type="Proteomes" id="UP000242381">
    <property type="component" value="Unassembled WGS sequence"/>
</dbReference>
<proteinExistence type="predicted"/>
<dbReference type="AlphaFoldDB" id="A0A1X0RU59"/>
<dbReference type="SUPFAM" id="SSF52047">
    <property type="entry name" value="RNI-like"/>
    <property type="match status" value="1"/>
</dbReference>
<protein>
    <recommendedName>
        <fullName evidence="3">RNI-like protein</fullName>
    </recommendedName>
</protein>
<sequence length="194" mass="21863">MPQIDKFIDFHENPASDRLVPLGKYVKRVTTGEGREMPDKSIPLENFATFVKHCPEVTSVNISLTAYLMRTLKIKSLNWIISTNFPLLEELALPSTVVITDIQDFMFICNACSNLTELDLHTNMNDNARLVAGFAVCPSLKTLSVKCRSLIPKALVDYIAASLVNLSNVTLWMEITAIQVNFGEIYKHRNKIQM</sequence>
<evidence type="ECO:0008006" key="3">
    <source>
        <dbReference type="Google" id="ProtNLM"/>
    </source>
</evidence>
<dbReference type="InterPro" id="IPR032675">
    <property type="entry name" value="LRR_dom_sf"/>
</dbReference>
<reference evidence="1 2" key="1">
    <citation type="journal article" date="2016" name="Proc. Natl. Acad. Sci. U.S.A.">
        <title>Lipid metabolic changes in an early divergent fungus govern the establishment of a mutualistic symbiosis with endobacteria.</title>
        <authorList>
            <person name="Lastovetsky O.A."/>
            <person name="Gaspar M.L."/>
            <person name="Mondo S.J."/>
            <person name="LaButti K.M."/>
            <person name="Sandor L."/>
            <person name="Grigoriev I.V."/>
            <person name="Henry S.A."/>
            <person name="Pawlowska T.E."/>
        </authorList>
    </citation>
    <scope>NUCLEOTIDE SEQUENCE [LARGE SCALE GENOMIC DNA]</scope>
    <source>
        <strain evidence="1 2">ATCC 11559</strain>
    </source>
</reference>
<accession>A0A1X0RU59</accession>
<organism evidence="1 2">
    <name type="scientific">Rhizopus microsporus</name>
    <dbReference type="NCBI Taxonomy" id="58291"/>
    <lineage>
        <taxon>Eukaryota</taxon>
        <taxon>Fungi</taxon>
        <taxon>Fungi incertae sedis</taxon>
        <taxon>Mucoromycota</taxon>
        <taxon>Mucoromycotina</taxon>
        <taxon>Mucoromycetes</taxon>
        <taxon>Mucorales</taxon>
        <taxon>Mucorineae</taxon>
        <taxon>Rhizopodaceae</taxon>
        <taxon>Rhizopus</taxon>
    </lineage>
</organism>
<gene>
    <name evidence="1" type="ORF">BCV71DRAFT_266425</name>
</gene>
<evidence type="ECO:0000313" key="1">
    <source>
        <dbReference type="EMBL" id="ORE15566.1"/>
    </source>
</evidence>